<keyword evidence="1" id="KW-0812">Transmembrane</keyword>
<reference evidence="2 3" key="1">
    <citation type="submission" date="2024-06" db="EMBL/GenBank/DDBJ databases">
        <title>The Natural Products Discovery Center: Release of the First 8490 Sequenced Strains for Exploring Actinobacteria Biosynthetic Diversity.</title>
        <authorList>
            <person name="Kalkreuter E."/>
            <person name="Kautsar S.A."/>
            <person name="Yang D."/>
            <person name="Bader C.D."/>
            <person name="Teijaro C.N."/>
            <person name="Fluegel L."/>
            <person name="Davis C.M."/>
            <person name="Simpson J.R."/>
            <person name="Lauterbach L."/>
            <person name="Steele A.D."/>
            <person name="Gui C."/>
            <person name="Meng S."/>
            <person name="Li G."/>
            <person name="Viehrig K."/>
            <person name="Ye F."/>
            <person name="Su P."/>
            <person name="Kiefer A.F."/>
            <person name="Nichols A."/>
            <person name="Cepeda A.J."/>
            <person name="Yan W."/>
            <person name="Fan B."/>
            <person name="Jiang Y."/>
            <person name="Adhikari A."/>
            <person name="Zheng C.-J."/>
            <person name="Schuster L."/>
            <person name="Cowan T.M."/>
            <person name="Smanski M.J."/>
            <person name="Chevrette M.G."/>
            <person name="De Carvalho L.P.S."/>
            <person name="Shen B."/>
        </authorList>
    </citation>
    <scope>NUCLEOTIDE SEQUENCE [LARGE SCALE GENOMIC DNA]</scope>
    <source>
        <strain evidence="2 3">NPDC000837</strain>
    </source>
</reference>
<sequence>MTTDHTGYFEELASALRAAQVPEEQTAATVADLTAYLAETGTAPEEEFGPAAAFAAQLGAAAPAVTGPPGEAETWTWTADIYNDRRLLAVHGDQGWEVERLDALGRFVCRRTPGTALRWEYRREIVGGRREEVLGRLVPEGWEPCGEWFFYAYFKRPTAASAGPAATLDTLPARPARSWYIGAKGWALSAGWLVAVVLILVAYYSRRVDFAVAFPVLLAGTFAMTYWARRTVARSSDAAT</sequence>
<name>A0ABV1UPY8_9ACTN</name>
<proteinExistence type="predicted"/>
<comment type="caution">
    <text evidence="2">The sequence shown here is derived from an EMBL/GenBank/DDBJ whole genome shotgun (WGS) entry which is preliminary data.</text>
</comment>
<evidence type="ECO:0000313" key="2">
    <source>
        <dbReference type="EMBL" id="MER6612872.1"/>
    </source>
</evidence>
<dbReference type="EMBL" id="JBEPBX010000003">
    <property type="protein sequence ID" value="MER6612872.1"/>
    <property type="molecule type" value="Genomic_DNA"/>
</dbReference>
<keyword evidence="1" id="KW-0472">Membrane</keyword>
<feature type="transmembrane region" description="Helical" evidence="1">
    <location>
        <begin position="185"/>
        <end position="204"/>
    </location>
</feature>
<evidence type="ECO:0000313" key="3">
    <source>
        <dbReference type="Proteomes" id="UP001445472"/>
    </source>
</evidence>
<dbReference type="RefSeq" id="WP_351975189.1">
    <property type="nucleotide sequence ID" value="NZ_JBEPBX010000003.1"/>
</dbReference>
<organism evidence="2 3">
    <name type="scientific">Streptomyces xantholiticus</name>
    <dbReference type="NCBI Taxonomy" id="68285"/>
    <lineage>
        <taxon>Bacteria</taxon>
        <taxon>Bacillati</taxon>
        <taxon>Actinomycetota</taxon>
        <taxon>Actinomycetes</taxon>
        <taxon>Kitasatosporales</taxon>
        <taxon>Streptomycetaceae</taxon>
        <taxon>Streptomyces</taxon>
    </lineage>
</organism>
<evidence type="ECO:0008006" key="4">
    <source>
        <dbReference type="Google" id="ProtNLM"/>
    </source>
</evidence>
<keyword evidence="3" id="KW-1185">Reference proteome</keyword>
<accession>A0ABV1UPY8</accession>
<gene>
    <name evidence="2" type="ORF">ABT276_05695</name>
</gene>
<feature type="transmembrane region" description="Helical" evidence="1">
    <location>
        <begin position="210"/>
        <end position="228"/>
    </location>
</feature>
<dbReference type="Proteomes" id="UP001445472">
    <property type="component" value="Unassembled WGS sequence"/>
</dbReference>
<keyword evidence="1" id="KW-1133">Transmembrane helix</keyword>
<evidence type="ECO:0000256" key="1">
    <source>
        <dbReference type="SAM" id="Phobius"/>
    </source>
</evidence>
<protein>
    <recommendedName>
        <fullName evidence="4">DUF2812 domain-containing protein</fullName>
    </recommendedName>
</protein>